<name>A0A0G1P1Y0_9BACT</name>
<evidence type="ECO:0000313" key="2">
    <source>
        <dbReference type="EMBL" id="KKT90384.1"/>
    </source>
</evidence>
<organism evidence="2 3">
    <name type="scientific">Candidatus Yanofskybacteria bacterium GW2011_GWB1_45_11</name>
    <dbReference type="NCBI Taxonomy" id="1619026"/>
    <lineage>
        <taxon>Bacteria</taxon>
        <taxon>Candidatus Yanofskyibacteriota</taxon>
    </lineage>
</organism>
<dbReference type="AlphaFoldDB" id="A0A0G1P1Y0"/>
<dbReference type="Proteomes" id="UP000034368">
    <property type="component" value="Unassembled WGS sequence"/>
</dbReference>
<proteinExistence type="predicted"/>
<dbReference type="Gene3D" id="1.20.1440.60">
    <property type="entry name" value="23S rRNA-intervening sequence"/>
    <property type="match status" value="1"/>
</dbReference>
<gene>
    <name evidence="2" type="ORF">UW90_C0002G0033</name>
</gene>
<reference evidence="2 3" key="1">
    <citation type="journal article" date="2015" name="Nature">
        <title>rRNA introns, odd ribosomes, and small enigmatic genomes across a large radiation of phyla.</title>
        <authorList>
            <person name="Brown C.T."/>
            <person name="Hug L.A."/>
            <person name="Thomas B.C."/>
            <person name="Sharon I."/>
            <person name="Castelle C.J."/>
            <person name="Singh A."/>
            <person name="Wilkins M.J."/>
            <person name="Williams K.H."/>
            <person name="Banfield J.F."/>
        </authorList>
    </citation>
    <scope>NUCLEOTIDE SEQUENCE [LARGE SCALE GENOMIC DNA]</scope>
</reference>
<comment type="caution">
    <text evidence="2">The sequence shown here is derived from an EMBL/GenBank/DDBJ whole genome shotgun (WGS) entry which is preliminary data.</text>
</comment>
<dbReference type="EMBL" id="LCKD01000002">
    <property type="protein sequence ID" value="KKT90384.1"/>
    <property type="molecule type" value="Genomic_DNA"/>
</dbReference>
<dbReference type="InterPro" id="IPR055360">
    <property type="entry name" value="bAvd"/>
</dbReference>
<dbReference type="InterPro" id="IPR036583">
    <property type="entry name" value="23S_rRNA_IVS_sf"/>
</dbReference>
<dbReference type="Pfam" id="PF22296">
    <property type="entry name" value="bAvd"/>
    <property type="match status" value="1"/>
</dbReference>
<dbReference type="CDD" id="cd16376">
    <property type="entry name" value="Avd_like"/>
    <property type="match status" value="1"/>
</dbReference>
<evidence type="ECO:0000259" key="1">
    <source>
        <dbReference type="Pfam" id="PF22296"/>
    </source>
</evidence>
<feature type="domain" description="bAvd-like" evidence="1">
    <location>
        <begin position="9"/>
        <end position="112"/>
    </location>
</feature>
<evidence type="ECO:0000313" key="3">
    <source>
        <dbReference type="Proteomes" id="UP000034368"/>
    </source>
</evidence>
<protein>
    <recommendedName>
        <fullName evidence="1">bAvd-like domain-containing protein</fullName>
    </recommendedName>
</protein>
<sequence length="116" mass="13524">MEDLDIPIFKKSYDLYKDFYALRNGVPKQDKFAIWLRCENLILEVLESIVAASQLSKIEKLPILQKGSIKLNFLRVLIRLCKDTKILDDEKYIQLEQIIDNIGCQFGGWIKSTRDS</sequence>
<accession>A0A0G1P1Y0</accession>